<organism evidence="1 2">
    <name type="scientific">Phocaeicola faecium</name>
    <dbReference type="NCBI Taxonomy" id="2762213"/>
    <lineage>
        <taxon>Bacteria</taxon>
        <taxon>Pseudomonadati</taxon>
        <taxon>Bacteroidota</taxon>
        <taxon>Bacteroidia</taxon>
        <taxon>Bacteroidales</taxon>
        <taxon>Bacteroidaceae</taxon>
        <taxon>Phocaeicola</taxon>
    </lineage>
</organism>
<dbReference type="SUPFAM" id="SSF50475">
    <property type="entry name" value="FMN-binding split barrel"/>
    <property type="match status" value="1"/>
</dbReference>
<evidence type="ECO:0000313" key="1">
    <source>
        <dbReference type="EMBL" id="MBD8001073.1"/>
    </source>
</evidence>
<protein>
    <submittedName>
        <fullName evidence="1">Pyridoxamine 5'-phosphate oxidase family protein</fullName>
    </submittedName>
</protein>
<dbReference type="PANTHER" id="PTHR34071:SF2">
    <property type="entry name" value="FLAVIN-NUCLEOTIDE-BINDING PROTEIN"/>
    <property type="match status" value="1"/>
</dbReference>
<dbReference type="Pfam" id="PF12900">
    <property type="entry name" value="Pyridox_ox_2"/>
    <property type="match status" value="1"/>
</dbReference>
<keyword evidence="2" id="KW-1185">Reference proteome</keyword>
<dbReference type="EMBL" id="JACSPQ010000001">
    <property type="protein sequence ID" value="MBD8001073.1"/>
    <property type="molecule type" value="Genomic_DNA"/>
</dbReference>
<gene>
    <name evidence="1" type="ORF">H9626_02405</name>
</gene>
<dbReference type="Gene3D" id="2.30.110.10">
    <property type="entry name" value="Electron Transport, Fmn-binding Protein, Chain A"/>
    <property type="match status" value="1"/>
</dbReference>
<name>A0ABR8V8I3_9BACT</name>
<dbReference type="RefSeq" id="WP_178256362.1">
    <property type="nucleotide sequence ID" value="NZ_JACSPQ010000001.1"/>
</dbReference>
<proteinExistence type="predicted"/>
<evidence type="ECO:0000313" key="2">
    <source>
        <dbReference type="Proteomes" id="UP000616346"/>
    </source>
</evidence>
<dbReference type="InterPro" id="IPR012349">
    <property type="entry name" value="Split_barrel_FMN-bd"/>
</dbReference>
<dbReference type="InterPro" id="IPR024747">
    <property type="entry name" value="Pyridox_Oxase-rel"/>
</dbReference>
<comment type="caution">
    <text evidence="1">The sequence shown here is derived from an EMBL/GenBank/DDBJ whole genome shotgun (WGS) entry which is preliminary data.</text>
</comment>
<dbReference type="Proteomes" id="UP000616346">
    <property type="component" value="Unassembled WGS sequence"/>
</dbReference>
<accession>A0ABR8V8I3</accession>
<dbReference type="PANTHER" id="PTHR34071">
    <property type="entry name" value="5-NITROIMIDAZOLE ANTIBIOTICS RESISTANCE PROTEIN, NIMA-FAMILY-RELATED PROTEIN-RELATED"/>
    <property type="match status" value="1"/>
</dbReference>
<reference evidence="1 2" key="1">
    <citation type="submission" date="2020-08" db="EMBL/GenBank/DDBJ databases">
        <title>A Genomic Blueprint of the Chicken Gut Microbiome.</title>
        <authorList>
            <person name="Gilroy R."/>
            <person name="Ravi A."/>
            <person name="Getino M."/>
            <person name="Pursley I."/>
            <person name="Horton D.L."/>
            <person name="Alikhan N.-F."/>
            <person name="Baker D."/>
            <person name="Gharbi K."/>
            <person name="Hall N."/>
            <person name="Watson M."/>
            <person name="Adriaenssens E.M."/>
            <person name="Foster-Nyarko E."/>
            <person name="Jarju S."/>
            <person name="Secka A."/>
            <person name="Antonio M."/>
            <person name="Oren A."/>
            <person name="Chaudhuri R."/>
            <person name="La Ragione R.M."/>
            <person name="Hildebrand F."/>
            <person name="Pallen M.J."/>
        </authorList>
    </citation>
    <scope>NUCLEOTIDE SEQUENCE [LARGE SCALE GENOMIC DNA]</scope>
    <source>
        <strain evidence="1 2">Sa1YUN3</strain>
    </source>
</reference>
<sequence>MKFNNEEVRRQDRLLDEKRAFEILQSGEYGVLSMQDENGTGAYGVPVNYVWDRGNSIYIHCAPAGRKLACIDACNQVSFCVVGRTRVLPDKFTTGYESVILRCTAHRGLHEAERMSALSWLLSKYCPQHKMEGIEYANKSFHRTEIIRLDIIEVSAKSKRMGLTS</sequence>